<feature type="binding site" evidence="12">
    <location>
        <position position="372"/>
    </location>
    <ligand>
        <name>(2R)-2-phosphoglycerate</name>
        <dbReference type="ChEBI" id="CHEBI:58289"/>
    </ligand>
</feature>
<feature type="binding site" evidence="12">
    <location>
        <position position="317"/>
    </location>
    <ligand>
        <name>Mg(2+)</name>
        <dbReference type="ChEBI" id="CHEBI:18420"/>
    </ligand>
</feature>
<evidence type="ECO:0000256" key="6">
    <source>
        <dbReference type="ARBA" id="ARBA00022525"/>
    </source>
</evidence>
<evidence type="ECO:0000313" key="16">
    <source>
        <dbReference type="Proteomes" id="UP001596171"/>
    </source>
</evidence>
<proteinExistence type="inferred from homology"/>
<dbReference type="InterPro" id="IPR036849">
    <property type="entry name" value="Enolase-like_C_sf"/>
</dbReference>
<dbReference type="Gene3D" id="3.30.390.10">
    <property type="entry name" value="Enolase-like, N-terminal domain"/>
    <property type="match status" value="1"/>
</dbReference>
<keyword evidence="9 12" id="KW-0324">Glycolysis</keyword>
<dbReference type="InterPro" id="IPR020810">
    <property type="entry name" value="Enolase_C"/>
</dbReference>
<gene>
    <name evidence="12 15" type="primary">eno</name>
    <name evidence="15" type="ORF">ACFP1L_05810</name>
</gene>
<dbReference type="RefSeq" id="WP_137615760.1">
    <property type="nucleotide sequence ID" value="NZ_BJDI01000004.1"/>
</dbReference>
<comment type="caution">
    <text evidence="15">The sequence shown here is derived from an EMBL/GenBank/DDBJ whole genome shotgun (WGS) entry which is preliminary data.</text>
</comment>
<dbReference type="Pfam" id="PF03952">
    <property type="entry name" value="Enolase_N"/>
    <property type="match status" value="1"/>
</dbReference>
<feature type="binding site" evidence="12">
    <location>
        <position position="342"/>
    </location>
    <ligand>
        <name>(2R)-2-phosphoglycerate</name>
        <dbReference type="ChEBI" id="CHEBI:58289"/>
    </ligand>
</feature>
<dbReference type="GO" id="GO:0004634">
    <property type="term" value="F:phosphopyruvate hydratase activity"/>
    <property type="evidence" value="ECO:0007669"/>
    <property type="project" value="UniProtKB-EC"/>
</dbReference>
<dbReference type="SUPFAM" id="SSF54826">
    <property type="entry name" value="Enolase N-terminal domain-like"/>
    <property type="match status" value="1"/>
</dbReference>
<keyword evidence="6 12" id="KW-0964">Secreted</keyword>
<dbReference type="InterPro" id="IPR000941">
    <property type="entry name" value="Enolase"/>
</dbReference>
<evidence type="ECO:0000256" key="2">
    <source>
        <dbReference type="ARBA" id="ARBA00009604"/>
    </source>
</evidence>
<dbReference type="SMART" id="SM01193">
    <property type="entry name" value="Enolase_N"/>
    <property type="match status" value="1"/>
</dbReference>
<dbReference type="InterPro" id="IPR020809">
    <property type="entry name" value="Enolase_CS"/>
</dbReference>
<evidence type="ECO:0000256" key="7">
    <source>
        <dbReference type="ARBA" id="ARBA00022723"/>
    </source>
</evidence>
<dbReference type="EMBL" id="JBHSSE010000011">
    <property type="protein sequence ID" value="MFC6201411.1"/>
    <property type="molecule type" value="Genomic_DNA"/>
</dbReference>
<keyword evidence="10 12" id="KW-0456">Lyase</keyword>
<dbReference type="PIRSF" id="PIRSF001400">
    <property type="entry name" value="Enolase"/>
    <property type="match status" value="1"/>
</dbReference>
<dbReference type="Pfam" id="PF00113">
    <property type="entry name" value="Enolase_C"/>
    <property type="match status" value="1"/>
</dbReference>
<evidence type="ECO:0000256" key="1">
    <source>
        <dbReference type="ARBA" id="ARBA00005031"/>
    </source>
</evidence>
<dbReference type="Gene3D" id="3.20.20.120">
    <property type="entry name" value="Enolase-like C-terminal domain"/>
    <property type="match status" value="1"/>
</dbReference>
<dbReference type="SMART" id="SM01192">
    <property type="entry name" value="Enolase_C"/>
    <property type="match status" value="1"/>
</dbReference>
<dbReference type="EC" id="4.2.1.11" evidence="3 12"/>
<keyword evidence="7 12" id="KW-0479">Metal-binding</keyword>
<evidence type="ECO:0000256" key="12">
    <source>
        <dbReference type="HAMAP-Rule" id="MF_00318"/>
    </source>
</evidence>
<name>A0ABW1SJH5_9LACO</name>
<evidence type="ECO:0000256" key="8">
    <source>
        <dbReference type="ARBA" id="ARBA00022842"/>
    </source>
</evidence>
<feature type="binding site" evidence="12">
    <location>
        <position position="290"/>
    </location>
    <ligand>
        <name>Mg(2+)</name>
        <dbReference type="ChEBI" id="CHEBI:18420"/>
    </ligand>
</feature>
<keyword evidence="8 12" id="KW-0460">Magnesium</keyword>
<dbReference type="SFLD" id="SFLDF00002">
    <property type="entry name" value="enolase"/>
    <property type="match status" value="1"/>
</dbReference>
<protein>
    <recommendedName>
        <fullName evidence="4 12">Enolase</fullName>
        <ecNumber evidence="3 12">4.2.1.11</ecNumber>
    </recommendedName>
    <alternativeName>
        <fullName evidence="12">2-phospho-D-glycerate hydro-lyase</fullName>
    </alternativeName>
    <alternativeName>
        <fullName evidence="12">2-phosphoglycerate dehydratase</fullName>
    </alternativeName>
</protein>
<dbReference type="CDD" id="cd03313">
    <property type="entry name" value="enolase"/>
    <property type="match status" value="1"/>
</dbReference>
<feature type="binding site" evidence="12">
    <location>
        <position position="371"/>
    </location>
    <ligand>
        <name>(2R)-2-phosphoglycerate</name>
        <dbReference type="ChEBI" id="CHEBI:58289"/>
    </ligand>
</feature>
<feature type="active site" description="Proton acceptor" evidence="12">
    <location>
        <position position="342"/>
    </location>
</feature>
<evidence type="ECO:0000256" key="4">
    <source>
        <dbReference type="ARBA" id="ARBA00017068"/>
    </source>
</evidence>
<sequence length="442" mass="47988">MSIITDIYAREVLDSRGNPTVEVELYTESGAFGRGIVPSGASTGEHEAVELRDGDKSRFMGKGVTKAVDNVNKLIAKEIVGYDVTDQRAIDQAMIKLDGTPNKAKLGANAILGVSIAAARAAADELEMPLYNYLGGFNAHVLPAPMMNVINGGAHANNDVDFQEFMIMPVGASSVKEAVRMGSETFHNLKAILNERGYSTAVGDEGGFAPDLKNNEEPFEILIEAIERAGYKPGKDISIAFDCAASEFYNEETGKYDLKGEGENGKSFTAEEFVDLLDSIVDKYPIISIEDPLDENNWEDWQMATEKLGKKVQIVGDDLFVTNTDYLAKGIKMGVANAILIKVNQIGTLTETVEAIEMAKQAGYTAIVSHRSGETEDTTIADLVVAMNAGQIKTGSMSRTERIAKYNQLMRIEDQLESTSEYKGLAGFYNLSEDARNAIANK</sequence>
<evidence type="ECO:0000256" key="11">
    <source>
        <dbReference type="ARBA" id="ARBA00048951"/>
    </source>
</evidence>
<organism evidence="15 16">
    <name type="scientific">Lactiplantibacillus nangangensis</name>
    <dbReference type="NCBI Taxonomy" id="2559917"/>
    <lineage>
        <taxon>Bacteria</taxon>
        <taxon>Bacillati</taxon>
        <taxon>Bacillota</taxon>
        <taxon>Bacilli</taxon>
        <taxon>Lactobacillales</taxon>
        <taxon>Lactobacillaceae</taxon>
        <taxon>Lactiplantibacillus</taxon>
    </lineage>
</organism>
<dbReference type="HAMAP" id="MF_00318">
    <property type="entry name" value="Enolase"/>
    <property type="match status" value="1"/>
</dbReference>
<dbReference type="PRINTS" id="PR00148">
    <property type="entry name" value="ENOLASE"/>
</dbReference>
<feature type="binding site" evidence="12">
    <location>
        <position position="242"/>
    </location>
    <ligand>
        <name>Mg(2+)</name>
        <dbReference type="ChEBI" id="CHEBI:18420"/>
    </ligand>
</feature>
<feature type="binding site" evidence="12">
    <location>
        <position position="393"/>
    </location>
    <ligand>
        <name>(2R)-2-phosphoglycerate</name>
        <dbReference type="ChEBI" id="CHEBI:58289"/>
    </ligand>
</feature>
<dbReference type="NCBIfam" id="TIGR01060">
    <property type="entry name" value="eno"/>
    <property type="match status" value="1"/>
</dbReference>
<reference evidence="16" key="1">
    <citation type="journal article" date="2019" name="Int. J. Syst. Evol. Microbiol.">
        <title>The Global Catalogue of Microorganisms (GCM) 10K type strain sequencing project: providing services to taxonomists for standard genome sequencing and annotation.</title>
        <authorList>
            <consortium name="The Broad Institute Genomics Platform"/>
            <consortium name="The Broad Institute Genome Sequencing Center for Infectious Disease"/>
            <person name="Wu L."/>
            <person name="Ma J."/>
        </authorList>
    </citation>
    <scope>NUCLEOTIDE SEQUENCE [LARGE SCALE GENOMIC DNA]</scope>
    <source>
        <strain evidence="16">CCM 8930</strain>
    </source>
</reference>
<evidence type="ECO:0000259" key="13">
    <source>
        <dbReference type="SMART" id="SM01192"/>
    </source>
</evidence>
<comment type="catalytic activity">
    <reaction evidence="11">
        <text>(2R)-2-phosphoglycerate = phosphoenolpyruvate + H2O</text>
        <dbReference type="Rhea" id="RHEA:10164"/>
        <dbReference type="ChEBI" id="CHEBI:15377"/>
        <dbReference type="ChEBI" id="CHEBI:58289"/>
        <dbReference type="ChEBI" id="CHEBI:58702"/>
        <dbReference type="EC" id="4.2.1.11"/>
    </reaction>
    <physiologicalReaction direction="left-to-right" evidence="11">
        <dbReference type="Rhea" id="RHEA:10165"/>
    </physiologicalReaction>
</comment>
<feature type="active site" description="Proton donor" evidence="12">
    <location>
        <position position="205"/>
    </location>
</feature>
<feature type="binding site" evidence="12">
    <location>
        <position position="163"/>
    </location>
    <ligand>
        <name>(2R)-2-phosphoglycerate</name>
        <dbReference type="ChEBI" id="CHEBI:58289"/>
    </ligand>
</feature>
<evidence type="ECO:0000256" key="5">
    <source>
        <dbReference type="ARBA" id="ARBA00022490"/>
    </source>
</evidence>
<comment type="pathway">
    <text evidence="1 12">Carbohydrate degradation; glycolysis; pyruvate from D-glyceraldehyde 3-phosphate: step 4/5.</text>
</comment>
<comment type="similarity">
    <text evidence="2 12">Belongs to the enolase family.</text>
</comment>
<dbReference type="InterPro" id="IPR029017">
    <property type="entry name" value="Enolase-like_N"/>
</dbReference>
<dbReference type="SFLD" id="SFLDG00178">
    <property type="entry name" value="enolase"/>
    <property type="match status" value="1"/>
</dbReference>
<dbReference type="Proteomes" id="UP001596171">
    <property type="component" value="Unassembled WGS sequence"/>
</dbReference>
<evidence type="ECO:0000259" key="14">
    <source>
        <dbReference type="SMART" id="SM01193"/>
    </source>
</evidence>
<comment type="function">
    <text evidence="12">Catalyzes the reversible conversion of 2-phosphoglycerate (2-PG) into phosphoenolpyruvate (PEP). It is essential for the degradation of carbohydrates via glycolysis.</text>
</comment>
<feature type="domain" description="Enolase C-terminal TIM barrel" evidence="13">
    <location>
        <begin position="139"/>
        <end position="430"/>
    </location>
</feature>
<keyword evidence="5 12" id="KW-0963">Cytoplasm</keyword>
<comment type="subcellular location">
    <subcellularLocation>
        <location evidence="12">Cytoplasm</location>
    </subcellularLocation>
    <subcellularLocation>
        <location evidence="12">Secreted</location>
    </subcellularLocation>
    <subcellularLocation>
        <location evidence="12">Cell surface</location>
    </subcellularLocation>
    <text evidence="12">Fractions of enolase are present in both the cytoplasm and on the cell surface.</text>
</comment>
<keyword evidence="16" id="KW-1185">Reference proteome</keyword>
<evidence type="ECO:0000256" key="3">
    <source>
        <dbReference type="ARBA" id="ARBA00012058"/>
    </source>
</evidence>
<dbReference type="SFLD" id="SFLDS00001">
    <property type="entry name" value="Enolase"/>
    <property type="match status" value="1"/>
</dbReference>
<dbReference type="PANTHER" id="PTHR11902">
    <property type="entry name" value="ENOLASE"/>
    <property type="match status" value="1"/>
</dbReference>
<accession>A0ABW1SJH5</accession>
<evidence type="ECO:0000256" key="9">
    <source>
        <dbReference type="ARBA" id="ARBA00023152"/>
    </source>
</evidence>
<comment type="cofactor">
    <cofactor evidence="12">
        <name>Mg(2+)</name>
        <dbReference type="ChEBI" id="CHEBI:18420"/>
    </cofactor>
    <text evidence="12">Binds a second Mg(2+) ion via substrate during catalysis.</text>
</comment>
<evidence type="ECO:0000313" key="15">
    <source>
        <dbReference type="EMBL" id="MFC6201411.1"/>
    </source>
</evidence>
<dbReference type="PROSITE" id="PS00164">
    <property type="entry name" value="ENOLASE"/>
    <property type="match status" value="1"/>
</dbReference>
<feature type="domain" description="Enolase N-terminal" evidence="14">
    <location>
        <begin position="4"/>
        <end position="134"/>
    </location>
</feature>
<evidence type="ECO:0000256" key="10">
    <source>
        <dbReference type="ARBA" id="ARBA00023239"/>
    </source>
</evidence>
<dbReference type="InterPro" id="IPR020811">
    <property type="entry name" value="Enolase_N"/>
</dbReference>
<dbReference type="PANTHER" id="PTHR11902:SF1">
    <property type="entry name" value="ENOLASE"/>
    <property type="match status" value="1"/>
</dbReference>
<dbReference type="SUPFAM" id="SSF51604">
    <property type="entry name" value="Enolase C-terminal domain-like"/>
    <property type="match status" value="1"/>
</dbReference>